<evidence type="ECO:0000313" key="2">
    <source>
        <dbReference type="EMBL" id="KYM84120.1"/>
    </source>
</evidence>
<evidence type="ECO:0000256" key="1">
    <source>
        <dbReference type="SAM" id="MobiDB-lite"/>
    </source>
</evidence>
<accession>A0A195BIK3</accession>
<organism evidence="2 3">
    <name type="scientific">Atta colombica</name>
    <dbReference type="NCBI Taxonomy" id="520822"/>
    <lineage>
        <taxon>Eukaryota</taxon>
        <taxon>Metazoa</taxon>
        <taxon>Ecdysozoa</taxon>
        <taxon>Arthropoda</taxon>
        <taxon>Hexapoda</taxon>
        <taxon>Insecta</taxon>
        <taxon>Pterygota</taxon>
        <taxon>Neoptera</taxon>
        <taxon>Endopterygota</taxon>
        <taxon>Hymenoptera</taxon>
        <taxon>Apocrita</taxon>
        <taxon>Aculeata</taxon>
        <taxon>Formicoidea</taxon>
        <taxon>Formicidae</taxon>
        <taxon>Myrmicinae</taxon>
        <taxon>Atta</taxon>
    </lineage>
</organism>
<name>A0A195BIK3_9HYME</name>
<dbReference type="EMBL" id="KQ976467">
    <property type="protein sequence ID" value="KYM84120.1"/>
    <property type="molecule type" value="Genomic_DNA"/>
</dbReference>
<evidence type="ECO:0000313" key="3">
    <source>
        <dbReference type="Proteomes" id="UP000078540"/>
    </source>
</evidence>
<proteinExistence type="predicted"/>
<dbReference type="AlphaFoldDB" id="A0A195BIK3"/>
<reference evidence="2 3" key="1">
    <citation type="submission" date="2015-09" db="EMBL/GenBank/DDBJ databases">
        <title>Atta colombica WGS genome.</title>
        <authorList>
            <person name="Nygaard S."/>
            <person name="Hu H."/>
            <person name="Boomsma J."/>
            <person name="Zhang G."/>
        </authorList>
    </citation>
    <scope>NUCLEOTIDE SEQUENCE [LARGE SCALE GENOMIC DNA]</scope>
    <source>
        <strain evidence="2">Treedump-2</strain>
        <tissue evidence="2">Whole body</tissue>
    </source>
</reference>
<sequence>MCASSETPLLLSFSPSYLRLITCYPNCLRYEAQHTATWKEPRTRGETVRNEEEEKEEKDGSLELHDGVSSDIRFYKERTGILEGHEADEWAGGWFWRQKSEPRRVVLPGYRRTTVTPSPNRRSPVVPSSPPALWRHPRLLFHHLLHLLDDAIPSFIISCTSDFENSNNFLLPPGWRAKRGGERGGRGWPGLRGLVLPAAWRWFQVADAGAALFVWHSSSSNGGSEGGGGGGEPTVRGRRVSSLYKVRATSIIISREPRQDGAPDWQTPSPRMPTESLFKASLLPPACPSD</sequence>
<keyword evidence="3" id="KW-1185">Reference proteome</keyword>
<feature type="region of interest" description="Disordered" evidence="1">
    <location>
        <begin position="254"/>
        <end position="290"/>
    </location>
</feature>
<dbReference type="Proteomes" id="UP000078540">
    <property type="component" value="Unassembled WGS sequence"/>
</dbReference>
<feature type="region of interest" description="Disordered" evidence="1">
    <location>
        <begin position="40"/>
        <end position="62"/>
    </location>
</feature>
<gene>
    <name evidence="2" type="ORF">ALC53_05497</name>
</gene>
<protein>
    <submittedName>
        <fullName evidence="2">Uncharacterized protein</fullName>
    </submittedName>
</protein>